<comment type="similarity">
    <text evidence="1">Belongs to the FAD-binding monooxygenase family.</text>
</comment>
<keyword evidence="4" id="KW-0560">Oxidoreductase</keyword>
<evidence type="ECO:0000256" key="3">
    <source>
        <dbReference type="ARBA" id="ARBA00022827"/>
    </source>
</evidence>
<dbReference type="AlphaFoldDB" id="A0A6L7GTJ3"/>
<comment type="caution">
    <text evidence="5">The sequence shown here is derived from an EMBL/GenBank/DDBJ whole genome shotgun (WGS) entry which is preliminary data.</text>
</comment>
<evidence type="ECO:0000313" key="5">
    <source>
        <dbReference type="EMBL" id="MXP22411.1"/>
    </source>
</evidence>
<dbReference type="PANTHER" id="PTHR42877:SF4">
    <property type="entry name" value="FAD_NAD(P)-BINDING DOMAIN-CONTAINING PROTEIN-RELATED"/>
    <property type="match status" value="1"/>
</dbReference>
<keyword evidence="5" id="KW-0503">Monooxygenase</keyword>
<keyword evidence="3" id="KW-0274">FAD</keyword>
<dbReference type="SUPFAM" id="SSF51905">
    <property type="entry name" value="FAD/NAD(P)-binding domain"/>
    <property type="match status" value="1"/>
</dbReference>
<evidence type="ECO:0000256" key="1">
    <source>
        <dbReference type="ARBA" id="ARBA00010139"/>
    </source>
</evidence>
<dbReference type="EMBL" id="WMBR01000003">
    <property type="protein sequence ID" value="MXP22411.1"/>
    <property type="molecule type" value="Genomic_DNA"/>
</dbReference>
<dbReference type="GO" id="GO:0004499">
    <property type="term" value="F:N,N-dimethylaniline monooxygenase activity"/>
    <property type="evidence" value="ECO:0007669"/>
    <property type="project" value="InterPro"/>
</dbReference>
<sequence length="656" mass="72782">MSSVTERSLAPVDVARLRDATRAGNIPTLIATLVEMTGDERWLSERYRPTRPRGMDDNRTGGLDPEIRDEICDAVVKAVCAWHAAGAPPRRAMSEPEIAAVLDFTAGESVPHEFSPMMAEIVRGARESDPVPRTVPAAEAGHLTAIVIGAGVAGMLMSVQLSEAGVEHVVLEKNDDVGGSWWENRYPGAGVDTPSYLYSISSFEHHWSTHFGKRDEVQGYLAAYADEHRLRERIRFGVEVESAAYDPADQHWTVTARDRAGATATLRARLVISAVGLLNRPKIPALPGMDEFGGRIFHSAQWPAELDEPGALTGKRVAIVGSGASAMQIGPAIVDDVESLTVFQRSPQWIAPNGDYFAPVGDDVHWLMVHVPGYREWYRARLSWIFNDKVHPTLQVDPEWPEQTASINAANHGHRGFYLRYLRDQLGDREDLIELSTPDYPPFGKRMLLDNGWYAMLRRDNVELVPRAVREVTRSGLVDTDGTARDFDIIVLATGFHSDRFLYPMDVRGRSGRSTVEVWGENDAFAYLGITAPDFPNLFVLTGPNTALGHGGSFISILEYQVRYVSDAIALMAHEHLGALEVRHDVTADYNRAVDEAHARMVWTHPAMTNWYRNDDGRVVAVLPWRIIDYWTMTRAVDREDFVSEPATDVPAGAVG</sequence>
<accession>A0A6L7GTJ3</accession>
<gene>
    <name evidence="5" type="ORF">GIY30_13785</name>
</gene>
<dbReference type="InterPro" id="IPR051209">
    <property type="entry name" value="FAD-bind_Monooxygenase_sf"/>
</dbReference>
<dbReference type="PANTHER" id="PTHR42877">
    <property type="entry name" value="L-ORNITHINE N(5)-MONOOXYGENASE-RELATED"/>
    <property type="match status" value="1"/>
</dbReference>
<keyword evidence="6" id="KW-1185">Reference proteome</keyword>
<reference evidence="5 6" key="1">
    <citation type="submission" date="2019-11" db="EMBL/GenBank/DDBJ databases">
        <title>Gordonia sp. nov., a novel actinobacterium isolated from mangrove soil in Hainan.</title>
        <authorList>
            <person name="Huang X."/>
            <person name="Xie Y."/>
            <person name="Chu X."/>
            <person name="Xiao K."/>
        </authorList>
    </citation>
    <scope>NUCLEOTIDE SEQUENCE [LARGE SCALE GENOMIC DNA]</scope>
    <source>
        <strain evidence="5 6">HNM0687</strain>
    </source>
</reference>
<keyword evidence="2" id="KW-0285">Flavoprotein</keyword>
<dbReference type="Pfam" id="PF00743">
    <property type="entry name" value="FMO-like"/>
    <property type="match status" value="1"/>
</dbReference>
<proteinExistence type="inferred from homology"/>
<dbReference type="RefSeq" id="WP_160902562.1">
    <property type="nucleotide sequence ID" value="NZ_CP102850.1"/>
</dbReference>
<name>A0A6L7GTJ3_9ACTN</name>
<evidence type="ECO:0000256" key="4">
    <source>
        <dbReference type="ARBA" id="ARBA00023002"/>
    </source>
</evidence>
<protein>
    <submittedName>
        <fullName evidence="5">SidA/IucD/PvdA family monooxygenase</fullName>
    </submittedName>
</protein>
<dbReference type="InterPro" id="IPR036188">
    <property type="entry name" value="FAD/NAD-bd_sf"/>
</dbReference>
<evidence type="ECO:0000313" key="6">
    <source>
        <dbReference type="Proteomes" id="UP000475545"/>
    </source>
</evidence>
<dbReference type="InterPro" id="IPR020946">
    <property type="entry name" value="Flavin_mOase-like"/>
</dbReference>
<evidence type="ECO:0000256" key="2">
    <source>
        <dbReference type="ARBA" id="ARBA00022630"/>
    </source>
</evidence>
<dbReference type="Proteomes" id="UP000475545">
    <property type="component" value="Unassembled WGS sequence"/>
</dbReference>
<dbReference type="Gene3D" id="3.50.50.60">
    <property type="entry name" value="FAD/NAD(P)-binding domain"/>
    <property type="match status" value="2"/>
</dbReference>
<organism evidence="5 6">
    <name type="scientific">Gordonia mangrovi</name>
    <dbReference type="NCBI Taxonomy" id="2665643"/>
    <lineage>
        <taxon>Bacteria</taxon>
        <taxon>Bacillati</taxon>
        <taxon>Actinomycetota</taxon>
        <taxon>Actinomycetes</taxon>
        <taxon>Mycobacteriales</taxon>
        <taxon>Gordoniaceae</taxon>
        <taxon>Gordonia</taxon>
    </lineage>
</organism>
<dbReference type="GO" id="GO:0050660">
    <property type="term" value="F:flavin adenine dinucleotide binding"/>
    <property type="evidence" value="ECO:0007669"/>
    <property type="project" value="InterPro"/>
</dbReference>
<dbReference type="GO" id="GO:0050661">
    <property type="term" value="F:NADP binding"/>
    <property type="evidence" value="ECO:0007669"/>
    <property type="project" value="InterPro"/>
</dbReference>